<dbReference type="AlphaFoldDB" id="A0A6A8GLP4"/>
<comment type="caution">
    <text evidence="2">The sequence shown here is derived from an EMBL/GenBank/DDBJ whole genome shotgun (WGS) entry which is preliminary data.</text>
</comment>
<name>A0A6A8GLP4_9EURY</name>
<feature type="domain" description="DUF7344" evidence="1">
    <location>
        <begin position="23"/>
        <end position="94"/>
    </location>
</feature>
<keyword evidence="3" id="KW-1185">Reference proteome</keyword>
<dbReference type="Pfam" id="PF24035">
    <property type="entry name" value="DUF7344"/>
    <property type="match status" value="1"/>
</dbReference>
<reference evidence="2 3" key="1">
    <citation type="submission" date="2019-11" db="EMBL/GenBank/DDBJ databases">
        <title>Whole genome sequence of Haloferax sp. MBLA0076.</title>
        <authorList>
            <person name="Seo M.-J."/>
            <person name="Cho E.-S."/>
        </authorList>
    </citation>
    <scope>NUCLEOTIDE SEQUENCE [LARGE SCALE GENOMIC DNA]</scope>
    <source>
        <strain evidence="2 3">MBLA0076</strain>
    </source>
</reference>
<organism evidence="2 3">
    <name type="scientific">Haloferax litoreum</name>
    <dbReference type="NCBI Taxonomy" id="2666140"/>
    <lineage>
        <taxon>Archaea</taxon>
        <taxon>Methanobacteriati</taxon>
        <taxon>Methanobacteriota</taxon>
        <taxon>Stenosarchaea group</taxon>
        <taxon>Halobacteria</taxon>
        <taxon>Halobacteriales</taxon>
        <taxon>Haloferacaceae</taxon>
        <taxon>Haloferax</taxon>
    </lineage>
</organism>
<dbReference type="RefSeq" id="WP_151163499.1">
    <property type="nucleotide sequence ID" value="NZ_WKJO01000001.1"/>
</dbReference>
<evidence type="ECO:0000259" key="1">
    <source>
        <dbReference type="Pfam" id="PF24035"/>
    </source>
</evidence>
<dbReference type="InterPro" id="IPR036388">
    <property type="entry name" value="WH-like_DNA-bd_sf"/>
</dbReference>
<sequence>MTSNMSGEPHTARSDRESLDQLFALLSHHYRRQILVLLAASNPRTVDAVTQVCLGSREGGREEERIRIGLHHVHLPKLEAEGYLEWDQTTDTIRRGQDFEAIEPALELLTAHPDALPGTWP</sequence>
<dbReference type="InterPro" id="IPR055768">
    <property type="entry name" value="DUF7344"/>
</dbReference>
<gene>
    <name evidence="2" type="ORF">GJR96_14020</name>
</gene>
<evidence type="ECO:0000313" key="2">
    <source>
        <dbReference type="EMBL" id="MRX23067.1"/>
    </source>
</evidence>
<evidence type="ECO:0000313" key="3">
    <source>
        <dbReference type="Proteomes" id="UP000439022"/>
    </source>
</evidence>
<dbReference type="EMBL" id="WKJO01000001">
    <property type="protein sequence ID" value="MRX23067.1"/>
    <property type="molecule type" value="Genomic_DNA"/>
</dbReference>
<protein>
    <submittedName>
        <fullName evidence="2">ArsR family transcriptional regulator</fullName>
    </submittedName>
</protein>
<accession>A0A6A8GLP4</accession>
<dbReference type="Gene3D" id="1.10.10.10">
    <property type="entry name" value="Winged helix-like DNA-binding domain superfamily/Winged helix DNA-binding domain"/>
    <property type="match status" value="1"/>
</dbReference>
<proteinExistence type="predicted"/>
<dbReference type="Proteomes" id="UP000439022">
    <property type="component" value="Unassembled WGS sequence"/>
</dbReference>